<proteinExistence type="predicted"/>
<accession>A0A0F6U054</accession>
<evidence type="ECO:0000313" key="1">
    <source>
        <dbReference type="EMBL" id="AKE62099.1"/>
    </source>
</evidence>
<dbReference type="Pfam" id="PF19456">
    <property type="entry name" value="MobI"/>
    <property type="match status" value="1"/>
</dbReference>
<dbReference type="PATRIC" id="fig|1261127.3.peg.5472"/>
<sequence length="143" mass="16613">MQLVGYINDLEKARDAVDSAAELLFNEANSLREEYWEKAIADDEKARYSFNVTRQGTTIRIRWARLTPLRKAGGGIDRVVPKYLPLNKGESYPPAKFKDASQRELALIELYEGQLIWLRDELRKNRAIRQALSLRITHLRKQL</sequence>
<protein>
    <submittedName>
        <fullName evidence="1">Uncharacterized protein</fullName>
    </submittedName>
</protein>
<gene>
    <name evidence="1" type="ORF">F384_26375</name>
</gene>
<reference evidence="1 2" key="1">
    <citation type="submission" date="2015-03" db="EMBL/GenBank/DDBJ databases">
        <title>Complete genome sequence of Citrobacter amalonaticus Y19.</title>
        <authorList>
            <person name="Park S."/>
        </authorList>
    </citation>
    <scope>NUCLEOTIDE SEQUENCE [LARGE SCALE GENOMIC DNA]</scope>
    <source>
        <strain evidence="1 2">Y19</strain>
        <plasmid evidence="2">Plasmid</plasmid>
    </source>
</reference>
<dbReference type="KEGG" id="cama:F384_26375"/>
<dbReference type="Proteomes" id="UP000034085">
    <property type="component" value="Plasmid"/>
</dbReference>
<dbReference type="HOGENOM" id="CLU_1802679_0_0_6"/>
<dbReference type="AlphaFoldDB" id="A0A0F6U054"/>
<geneLocation type="plasmid" evidence="1">
    <name>unnamed</name>
</geneLocation>
<dbReference type="RefSeq" id="WP_020996208.1">
    <property type="nucleotide sequence ID" value="NZ_CP011133.1"/>
</dbReference>
<dbReference type="OrthoDB" id="6626102at2"/>
<dbReference type="InterPro" id="IPR045809">
    <property type="entry name" value="MobI"/>
</dbReference>
<keyword evidence="1" id="KW-0614">Plasmid</keyword>
<dbReference type="EMBL" id="CP011133">
    <property type="protein sequence ID" value="AKE62099.1"/>
    <property type="molecule type" value="Genomic_DNA"/>
</dbReference>
<organism evidence="1 2">
    <name type="scientific">Citrobacter amalonaticus Y19</name>
    <dbReference type="NCBI Taxonomy" id="1261127"/>
    <lineage>
        <taxon>Bacteria</taxon>
        <taxon>Pseudomonadati</taxon>
        <taxon>Pseudomonadota</taxon>
        <taxon>Gammaproteobacteria</taxon>
        <taxon>Enterobacterales</taxon>
        <taxon>Enterobacteriaceae</taxon>
        <taxon>Citrobacter</taxon>
    </lineage>
</organism>
<evidence type="ECO:0000313" key="2">
    <source>
        <dbReference type="Proteomes" id="UP000034085"/>
    </source>
</evidence>
<name>A0A0F6U054_CITAM</name>